<gene>
    <name evidence="2" type="ordered locus">SE_1475</name>
</gene>
<name>A0A0H2VIE5_STAES</name>
<dbReference type="PANTHER" id="PTHR40396:SF1">
    <property type="entry name" value="ATPASE AAA-TYPE CORE DOMAIN-CONTAINING PROTEIN"/>
    <property type="match status" value="1"/>
</dbReference>
<dbReference type="RefSeq" id="WP_011082724.1">
    <property type="nucleotide sequence ID" value="NC_004461.1"/>
</dbReference>
<dbReference type="PATRIC" id="fig|176280.10.peg.1439"/>
<dbReference type="GO" id="GO:0005524">
    <property type="term" value="F:ATP binding"/>
    <property type="evidence" value="ECO:0007669"/>
    <property type="project" value="InterPro"/>
</dbReference>
<evidence type="ECO:0000259" key="1">
    <source>
        <dbReference type="Pfam" id="PF13304"/>
    </source>
</evidence>
<dbReference type="KEGG" id="sep:SE_1475"/>
<dbReference type="Proteomes" id="UP000001411">
    <property type="component" value="Chromosome"/>
</dbReference>
<proteinExistence type="predicted"/>
<dbReference type="PANTHER" id="PTHR40396">
    <property type="entry name" value="ATPASE-LIKE PROTEIN"/>
    <property type="match status" value="1"/>
</dbReference>
<evidence type="ECO:0000313" key="2">
    <source>
        <dbReference type="EMBL" id="AAO05074.1"/>
    </source>
</evidence>
<dbReference type="InterPro" id="IPR027417">
    <property type="entry name" value="P-loop_NTPase"/>
</dbReference>
<dbReference type="Pfam" id="PF13304">
    <property type="entry name" value="AAA_21"/>
    <property type="match status" value="1"/>
</dbReference>
<evidence type="ECO:0000313" key="3">
    <source>
        <dbReference type="Proteomes" id="UP000001411"/>
    </source>
</evidence>
<dbReference type="EMBL" id="AE015929">
    <property type="protein sequence ID" value="AAO05074.1"/>
    <property type="molecule type" value="Genomic_DNA"/>
</dbReference>
<dbReference type="HOGENOM" id="CLU_050508_0_0_9"/>
<dbReference type="OrthoDB" id="9809324at2"/>
<dbReference type="SUPFAM" id="SSF52540">
    <property type="entry name" value="P-loop containing nucleoside triphosphate hydrolases"/>
    <property type="match status" value="1"/>
</dbReference>
<dbReference type="AlphaFoldDB" id="A0A0H2VIE5"/>
<dbReference type="Gene3D" id="3.40.50.300">
    <property type="entry name" value="P-loop containing nucleotide triphosphate hydrolases"/>
    <property type="match status" value="2"/>
</dbReference>
<dbReference type="InterPro" id="IPR003959">
    <property type="entry name" value="ATPase_AAA_core"/>
</dbReference>
<sequence>MIKLIKSVELKNYKSFKKVEIDFTSNIQSENKFSFIYGENGSGKSNIISVFHFLKSSINTIKNNERFIQILHKADKEESNELFLDFLKEQPFGQSINLKKIIEHENLLYMDSNEDIEIKLQFIIKDKLATYYIRLNPNFGVIEEKLNYLLEKNTGEMFHLFSENNEVKYRFSPKLLTNNFEKDIKDKIYKYWGNHTLLSIINYELNQDNANIFYLKSAINKNLINFLDNIRELSVDYKGTDYRAISKVINNEVYENIQAGRIDVEKFDKNEMEEIEKIVDYLFKSLYTDILKAYFVYTEQEQYIKYKLYFKKKIFGEIKDIPTSIESSGTKQILELVPFLISLVKGMTVIIDEIDTEIHDLLMKALIDGLMDIETGQLIATTHNTMLMNTLDKKNVFVIDIDWDANKNIINLAKHPHKLQNTHSLYNQYFIREFWGYTICRIL</sequence>
<dbReference type="eggNOG" id="COG1106">
    <property type="taxonomic scope" value="Bacteria"/>
</dbReference>
<feature type="domain" description="ATPase AAA-type core" evidence="1">
    <location>
        <begin position="33"/>
        <end position="388"/>
    </location>
</feature>
<protein>
    <submittedName>
        <fullName evidence="2">Abortive phage resistance protein</fullName>
    </submittedName>
</protein>
<reference evidence="2 3" key="1">
    <citation type="journal article" date="2003" name="Mol. Microbiol.">
        <title>Genome-based analysis of virulence genes in a non-biofilm-forming Staphylococcus epidermidis strain (ATCC 12228).</title>
        <authorList>
            <person name="Zhang Y.Q."/>
            <person name="Ren S.X."/>
            <person name="Li H.L."/>
            <person name="Wang Y.X."/>
            <person name="Fu G."/>
            <person name="Yang J."/>
            <person name="Qin Z.Q."/>
            <person name="Miao Y.G."/>
            <person name="Wang W.Y."/>
            <person name="Chen R.S."/>
            <person name="Shen Y."/>
            <person name="Chen Z."/>
            <person name="Yuan Z.H."/>
            <person name="Zhao G.P."/>
            <person name="Qu D."/>
            <person name="Danchin A."/>
            <person name="Wen Y.M."/>
        </authorList>
    </citation>
    <scope>NUCLEOTIDE SEQUENCE [LARGE SCALE GENOMIC DNA]</scope>
    <source>
        <strain evidence="3">ATCC 12228 / FDA PCI 1200</strain>
    </source>
</reference>
<organism evidence="2 3">
    <name type="scientific">Staphylococcus epidermidis (strain ATCC 12228 / FDA PCI 1200)</name>
    <dbReference type="NCBI Taxonomy" id="176280"/>
    <lineage>
        <taxon>Bacteria</taxon>
        <taxon>Bacillati</taxon>
        <taxon>Bacillota</taxon>
        <taxon>Bacilli</taxon>
        <taxon>Bacillales</taxon>
        <taxon>Staphylococcaceae</taxon>
        <taxon>Staphylococcus</taxon>
    </lineage>
</organism>
<dbReference type="GO" id="GO:0016887">
    <property type="term" value="F:ATP hydrolysis activity"/>
    <property type="evidence" value="ECO:0007669"/>
    <property type="project" value="InterPro"/>
</dbReference>
<accession>A0A0H2VIE5</accession>